<evidence type="ECO:0000313" key="2">
    <source>
        <dbReference type="Proteomes" id="UP001207582"/>
    </source>
</evidence>
<comment type="caution">
    <text evidence="1">The sequence shown here is derived from an EMBL/GenBank/DDBJ whole genome shotgun (WGS) entry which is preliminary data.</text>
</comment>
<protein>
    <submittedName>
        <fullName evidence="1">Uncharacterized protein</fullName>
    </submittedName>
</protein>
<proteinExistence type="predicted"/>
<dbReference type="Proteomes" id="UP001207582">
    <property type="component" value="Unassembled WGS sequence"/>
</dbReference>
<organism evidence="1 2">
    <name type="scientific">Defluviimonas salinarum</name>
    <dbReference type="NCBI Taxonomy" id="2992147"/>
    <lineage>
        <taxon>Bacteria</taxon>
        <taxon>Pseudomonadati</taxon>
        <taxon>Pseudomonadota</taxon>
        <taxon>Alphaproteobacteria</taxon>
        <taxon>Rhodobacterales</taxon>
        <taxon>Paracoccaceae</taxon>
        <taxon>Albidovulum</taxon>
    </lineage>
</organism>
<keyword evidence="2" id="KW-1185">Reference proteome</keyword>
<dbReference type="EMBL" id="JAPDOG010000014">
    <property type="protein sequence ID" value="MCW3783013.1"/>
    <property type="molecule type" value="Genomic_DNA"/>
</dbReference>
<reference evidence="1 2" key="1">
    <citation type="submission" date="2022-10" db="EMBL/GenBank/DDBJ databases">
        <title>Defluviimonas sp. CAU 1641 isolated from mud.</title>
        <authorList>
            <person name="Kim W."/>
        </authorList>
    </citation>
    <scope>NUCLEOTIDE SEQUENCE [LARGE SCALE GENOMIC DNA]</scope>
    <source>
        <strain evidence="1 2">CAU 1641</strain>
    </source>
</reference>
<gene>
    <name evidence="1" type="ORF">OM960_15800</name>
</gene>
<dbReference type="RefSeq" id="WP_264772647.1">
    <property type="nucleotide sequence ID" value="NZ_JAPDOG010000014.1"/>
</dbReference>
<accession>A0ABT3J5Q9</accession>
<sequence length="211" mass="23070">MERLFVRDLGAGYFEAGQDLGRLEFRSISTNAMAGFPAGHPEPMPFGLAFPFPHWDLPDAFKTTPGRENGMGRPETKIEMPRVYVIALDLSLEHDDAALSPEFLAELRAVGFTMTGGLYVGLSMEQGEDPVGFDYVQVARRIDPVEGAPNSMAESFEPRFMRYRAMRNPHKGSGNWGADFINAIIAANGGTVPAAWLDEAMRGTEASATSH</sequence>
<evidence type="ECO:0000313" key="1">
    <source>
        <dbReference type="EMBL" id="MCW3783013.1"/>
    </source>
</evidence>
<name>A0ABT3J5Q9_9RHOB</name>